<dbReference type="EMBL" id="JACCBT010000001">
    <property type="protein sequence ID" value="NYE14016.1"/>
    <property type="molecule type" value="Genomic_DNA"/>
</dbReference>
<organism evidence="1 2">
    <name type="scientific">Actinomadura citrea</name>
    <dbReference type="NCBI Taxonomy" id="46158"/>
    <lineage>
        <taxon>Bacteria</taxon>
        <taxon>Bacillati</taxon>
        <taxon>Actinomycetota</taxon>
        <taxon>Actinomycetes</taxon>
        <taxon>Streptosporangiales</taxon>
        <taxon>Thermomonosporaceae</taxon>
        <taxon>Actinomadura</taxon>
    </lineage>
</organism>
<protein>
    <submittedName>
        <fullName evidence="1">Uncharacterized protein</fullName>
    </submittedName>
</protein>
<evidence type="ECO:0000313" key="2">
    <source>
        <dbReference type="Proteomes" id="UP000591272"/>
    </source>
</evidence>
<name>A0A7Y9KE38_9ACTN</name>
<dbReference type="Proteomes" id="UP000591272">
    <property type="component" value="Unassembled WGS sequence"/>
</dbReference>
<keyword evidence="2" id="KW-1185">Reference proteome</keyword>
<proteinExistence type="predicted"/>
<gene>
    <name evidence="1" type="ORF">BJ999_004312</name>
</gene>
<accession>A0A7Y9KE38</accession>
<dbReference type="AlphaFoldDB" id="A0A7Y9KE38"/>
<comment type="caution">
    <text evidence="1">The sequence shown here is derived from an EMBL/GenBank/DDBJ whole genome shotgun (WGS) entry which is preliminary data.</text>
</comment>
<evidence type="ECO:0000313" key="1">
    <source>
        <dbReference type="EMBL" id="NYE14016.1"/>
    </source>
</evidence>
<reference evidence="1 2" key="1">
    <citation type="submission" date="2020-07" db="EMBL/GenBank/DDBJ databases">
        <title>Sequencing the genomes of 1000 actinobacteria strains.</title>
        <authorList>
            <person name="Klenk H.-P."/>
        </authorList>
    </citation>
    <scope>NUCLEOTIDE SEQUENCE [LARGE SCALE GENOMIC DNA]</scope>
    <source>
        <strain evidence="1 2">DSM 43461</strain>
    </source>
</reference>
<dbReference type="RefSeq" id="WP_179834967.1">
    <property type="nucleotide sequence ID" value="NZ_BMRD01000022.1"/>
</dbReference>
<sequence>MGGFVAFATEASLVFLMTLYLQKVLLHRDGLGMAPGGGNPNIDDLAQADSEMVPPTVIPTARLLQVLDDSS</sequence>